<evidence type="ECO:0000256" key="8">
    <source>
        <dbReference type="ARBA" id="ARBA00022840"/>
    </source>
</evidence>
<dbReference type="InterPro" id="IPR008266">
    <property type="entry name" value="Tyr_kinase_AS"/>
</dbReference>
<evidence type="ECO:0000256" key="7">
    <source>
        <dbReference type="ARBA" id="ARBA00022777"/>
    </source>
</evidence>
<proteinExistence type="inferred from homology"/>
<dbReference type="CDD" id="cd00057">
    <property type="entry name" value="FA58C"/>
    <property type="match status" value="1"/>
</dbReference>
<evidence type="ECO:0000256" key="11">
    <source>
        <dbReference type="ARBA" id="ARBA00023136"/>
    </source>
</evidence>
<dbReference type="Pfam" id="PF07714">
    <property type="entry name" value="PK_Tyr_Ser-Thr"/>
    <property type="match status" value="1"/>
</dbReference>
<dbReference type="SMART" id="SM00231">
    <property type="entry name" value="FA58C"/>
    <property type="match status" value="1"/>
</dbReference>
<dbReference type="GO" id="GO:0005886">
    <property type="term" value="C:plasma membrane"/>
    <property type="evidence" value="ECO:0007669"/>
    <property type="project" value="UniProtKB-SubCell"/>
</dbReference>
<dbReference type="InterPro" id="IPR048525">
    <property type="entry name" value="DDR1-2_DS-like"/>
</dbReference>
<keyword evidence="4 18" id="KW-0812">Transmembrane</keyword>
<feature type="chain" id="PRO_5037515877" evidence="19">
    <location>
        <begin position="45"/>
        <end position="940"/>
    </location>
</feature>
<keyword evidence="14 23" id="KW-0675">Receptor</keyword>
<dbReference type="Gene3D" id="3.30.200.20">
    <property type="entry name" value="Phosphorylase Kinase, domain 1"/>
    <property type="match status" value="1"/>
</dbReference>
<dbReference type="RefSeq" id="XP_047736316.1">
    <property type="nucleotide sequence ID" value="XM_047880360.1"/>
</dbReference>
<evidence type="ECO:0000256" key="3">
    <source>
        <dbReference type="ARBA" id="ARBA00022679"/>
    </source>
</evidence>
<dbReference type="Pfam" id="PF00754">
    <property type="entry name" value="F5_F8_type_C"/>
    <property type="match status" value="1"/>
</dbReference>
<evidence type="ECO:0000256" key="14">
    <source>
        <dbReference type="ARBA" id="ARBA00023170"/>
    </source>
</evidence>
<accession>A0A979FIB3</accession>
<dbReference type="SUPFAM" id="SSF49785">
    <property type="entry name" value="Galactose-binding domain-like"/>
    <property type="match status" value="1"/>
</dbReference>
<dbReference type="InterPro" id="IPR050122">
    <property type="entry name" value="RTK"/>
</dbReference>
<dbReference type="PROSITE" id="PS50022">
    <property type="entry name" value="FA58C_3"/>
    <property type="match status" value="1"/>
</dbReference>
<evidence type="ECO:0000256" key="9">
    <source>
        <dbReference type="ARBA" id="ARBA00022889"/>
    </source>
</evidence>
<evidence type="ECO:0000256" key="15">
    <source>
        <dbReference type="ARBA" id="ARBA00023180"/>
    </source>
</evidence>
<gene>
    <name evidence="23" type="primary">LOC108681351</name>
</gene>
<keyword evidence="12" id="KW-0829">Tyrosine-protein kinase</keyword>
<evidence type="ECO:0000256" key="1">
    <source>
        <dbReference type="ARBA" id="ARBA00004251"/>
    </source>
</evidence>
<dbReference type="InterPro" id="IPR000421">
    <property type="entry name" value="FA58C"/>
</dbReference>
<dbReference type="KEGG" id="hazt:108681351"/>
<evidence type="ECO:0000256" key="19">
    <source>
        <dbReference type="SAM" id="SignalP"/>
    </source>
</evidence>
<dbReference type="SMART" id="SM00219">
    <property type="entry name" value="TyrKc"/>
    <property type="match status" value="1"/>
</dbReference>
<dbReference type="FunFam" id="2.60.120.260:FF:000007">
    <property type="entry name" value="Discoidin domain receptor tyrosine kinase 1"/>
    <property type="match status" value="1"/>
</dbReference>
<feature type="domain" description="F5/8 type C" evidence="21">
    <location>
        <begin position="51"/>
        <end position="206"/>
    </location>
</feature>
<dbReference type="PANTHER" id="PTHR24416">
    <property type="entry name" value="TYROSINE-PROTEIN KINASE RECEPTOR"/>
    <property type="match status" value="1"/>
</dbReference>
<evidence type="ECO:0000313" key="23">
    <source>
        <dbReference type="RefSeq" id="XP_047736316.1"/>
    </source>
</evidence>
<keyword evidence="22" id="KW-1185">Reference proteome</keyword>
<evidence type="ECO:0000256" key="2">
    <source>
        <dbReference type="ARBA" id="ARBA00022475"/>
    </source>
</evidence>
<keyword evidence="10 18" id="KW-1133">Transmembrane helix</keyword>
<keyword evidence="7" id="KW-0418">Kinase</keyword>
<comment type="similarity">
    <text evidence="17">Belongs to the protein kinase superfamily. Tyr protein kinase family. Insulin receptor subfamily.</text>
</comment>
<evidence type="ECO:0000313" key="22">
    <source>
        <dbReference type="Proteomes" id="UP000694843"/>
    </source>
</evidence>
<dbReference type="PRINTS" id="PR00109">
    <property type="entry name" value="TYRKINASE"/>
</dbReference>
<dbReference type="PANTHER" id="PTHR24416:SF349">
    <property type="entry name" value="TYROSINE-PROTEIN KINASE RYK"/>
    <property type="match status" value="1"/>
</dbReference>
<keyword evidence="2" id="KW-1003">Cell membrane</keyword>
<evidence type="ECO:0000256" key="18">
    <source>
        <dbReference type="SAM" id="Phobius"/>
    </source>
</evidence>
<dbReference type="InterPro" id="IPR000719">
    <property type="entry name" value="Prot_kinase_dom"/>
</dbReference>
<dbReference type="GO" id="GO:0004714">
    <property type="term" value="F:transmembrane receptor protein tyrosine kinase activity"/>
    <property type="evidence" value="ECO:0007669"/>
    <property type="project" value="UniProtKB-EC"/>
</dbReference>
<evidence type="ECO:0000256" key="6">
    <source>
        <dbReference type="ARBA" id="ARBA00022741"/>
    </source>
</evidence>
<comment type="catalytic activity">
    <reaction evidence="16">
        <text>L-tyrosyl-[protein] + ATP = O-phospho-L-tyrosyl-[protein] + ADP + H(+)</text>
        <dbReference type="Rhea" id="RHEA:10596"/>
        <dbReference type="Rhea" id="RHEA-COMP:10136"/>
        <dbReference type="Rhea" id="RHEA-COMP:20101"/>
        <dbReference type="ChEBI" id="CHEBI:15378"/>
        <dbReference type="ChEBI" id="CHEBI:30616"/>
        <dbReference type="ChEBI" id="CHEBI:46858"/>
        <dbReference type="ChEBI" id="CHEBI:61978"/>
        <dbReference type="ChEBI" id="CHEBI:456216"/>
        <dbReference type="EC" id="2.7.10.1"/>
    </reaction>
</comment>
<keyword evidence="15" id="KW-0325">Glycoprotein</keyword>
<dbReference type="InterPro" id="IPR011009">
    <property type="entry name" value="Kinase-like_dom_sf"/>
</dbReference>
<sequence length="940" mass="105110">MVVIRSVLKFEIVMAIPKNFHELYFAENLLLLLLLACSATATQAYRTGGRCNGALGMSSGAIPDHHITASSFYDAAVNAFYARAHKEVGGGAWCPRTPVQTEGLEYLEVNLVKVHVVTKVEVQGRFGNGQGREYAQQYKLQYYRPGIDKWVPYQDGHGSQLLEGNTNTYLPKQSTLSPPILASRLRFVPYSDNARTVCMRVEIYGCPYKGGLLSYTTEDGELRGKDDGLQDVTYDGSRDGNLLAGGLGQLTDGEIGHNNFRVDVKGRHNGYEWVGWKNTTRGKKPVEIIFYFDSVRNFSSVHLFVNNFFSKDVQVFSRANIMFSVDGGEHYYKGIETNEQPDRVFEEAKNVTIRLHDSSADTVKLQLFFALRWLMVSEITFDSVPCKCNYTALAPASATLAGDEMYADQTPIPISNETNLYSTARVAGIAALVVIAAFIVASALGVFLYRSYITRKEKKPTGDALVPRKFSFEMNDVHINMNISQHDNGCSMVKGRAYGEVGLEEEVAAMYQQPYSKVSSQTSTYFMGHNSPFDLPVKSTPKSEDSVDYAIPDMTMTPPPPFSEAYPVPPPIPLSKPPSLLSFPRKEGTPPPPVLCLPPPPPDQQYYATPKLCHETDIRSITGTVLYMNETVYTKREKSIPNIPTGLYNVIEVIGEGKFGFIQLCKIKDVVTTTFKNITPGAVCLVKKLMPKASDILIQNFKEEATILSKLDHPNITRLLGTANVYDSHTMLVEYSEHGDLYHFLREHTFVGSTQPTRNKPVLAISDLIYMATQIASAMAYFESQRFIHRDLAARNCLVCDDLIIKITDVAMSRPAFTNHYFHSDGGSVLPIRWMAWEAVLEGRFSSKSDVWSFGVTLWELFTLGSCQPYENMTDALVLENLSHCYHDDGMGMTLLQQPSSCGRDIYQLMKSCWSQQEDLRPSFHDLLSYLQRKNVGPAR</sequence>
<dbReference type="OrthoDB" id="6071166at2759"/>
<dbReference type="Pfam" id="PF21114">
    <property type="entry name" value="DDR1-2_DS-like"/>
    <property type="match status" value="1"/>
</dbReference>
<evidence type="ECO:0000256" key="4">
    <source>
        <dbReference type="ARBA" id="ARBA00022692"/>
    </source>
</evidence>
<dbReference type="GO" id="GO:0043235">
    <property type="term" value="C:receptor complex"/>
    <property type="evidence" value="ECO:0007669"/>
    <property type="project" value="TreeGrafter"/>
</dbReference>
<evidence type="ECO:0000256" key="16">
    <source>
        <dbReference type="ARBA" id="ARBA00051243"/>
    </source>
</evidence>
<dbReference type="InterPro" id="IPR008979">
    <property type="entry name" value="Galactose-bd-like_sf"/>
</dbReference>
<dbReference type="SUPFAM" id="SSF56112">
    <property type="entry name" value="Protein kinase-like (PK-like)"/>
    <property type="match status" value="1"/>
</dbReference>
<dbReference type="OMA" id="AIHIYCN"/>
<name>A0A979FIB3_HYAAZ</name>
<dbReference type="Gene3D" id="2.60.120.1190">
    <property type="match status" value="1"/>
</dbReference>
<organism evidence="22 23">
    <name type="scientific">Hyalella azteca</name>
    <name type="common">Amphipod</name>
    <dbReference type="NCBI Taxonomy" id="294128"/>
    <lineage>
        <taxon>Eukaryota</taxon>
        <taxon>Metazoa</taxon>
        <taxon>Ecdysozoa</taxon>
        <taxon>Arthropoda</taxon>
        <taxon>Crustacea</taxon>
        <taxon>Multicrustacea</taxon>
        <taxon>Malacostraca</taxon>
        <taxon>Eumalacostraca</taxon>
        <taxon>Peracarida</taxon>
        <taxon>Amphipoda</taxon>
        <taxon>Senticaudata</taxon>
        <taxon>Talitrida</taxon>
        <taxon>Talitroidea</taxon>
        <taxon>Hyalellidae</taxon>
        <taxon>Hyalella</taxon>
    </lineage>
</organism>
<dbReference type="GO" id="GO:0030182">
    <property type="term" value="P:neuron differentiation"/>
    <property type="evidence" value="ECO:0007669"/>
    <property type="project" value="UniProtKB-ARBA"/>
</dbReference>
<dbReference type="InterPro" id="IPR020635">
    <property type="entry name" value="Tyr_kinase_cat_dom"/>
</dbReference>
<evidence type="ECO:0000256" key="5">
    <source>
        <dbReference type="ARBA" id="ARBA00022729"/>
    </source>
</evidence>
<keyword evidence="6" id="KW-0547">Nucleotide-binding</keyword>
<feature type="transmembrane region" description="Helical" evidence="18">
    <location>
        <begin position="426"/>
        <end position="449"/>
    </location>
</feature>
<keyword evidence="8" id="KW-0067">ATP-binding</keyword>
<keyword evidence="13" id="KW-1015">Disulfide bond</keyword>
<dbReference type="Gene3D" id="1.10.510.10">
    <property type="entry name" value="Transferase(Phosphotransferase) domain 1"/>
    <property type="match status" value="1"/>
</dbReference>
<evidence type="ECO:0000256" key="12">
    <source>
        <dbReference type="ARBA" id="ARBA00023137"/>
    </source>
</evidence>
<dbReference type="PROSITE" id="PS01286">
    <property type="entry name" value="FA58C_2"/>
    <property type="match status" value="1"/>
</dbReference>
<dbReference type="GO" id="GO:0005524">
    <property type="term" value="F:ATP binding"/>
    <property type="evidence" value="ECO:0007669"/>
    <property type="project" value="UniProtKB-KW"/>
</dbReference>
<dbReference type="GO" id="GO:0007155">
    <property type="term" value="P:cell adhesion"/>
    <property type="evidence" value="ECO:0007669"/>
    <property type="project" value="UniProtKB-KW"/>
</dbReference>
<keyword evidence="5 19" id="KW-0732">Signal</keyword>
<dbReference type="GO" id="GO:0048468">
    <property type="term" value="P:cell development"/>
    <property type="evidence" value="ECO:0007669"/>
    <property type="project" value="UniProtKB-ARBA"/>
</dbReference>
<feature type="signal peptide" evidence="19">
    <location>
        <begin position="1"/>
        <end position="44"/>
    </location>
</feature>
<protein>
    <submittedName>
        <fullName evidence="23">Discoidin domain-containing receptor 2</fullName>
    </submittedName>
</protein>
<dbReference type="GeneID" id="108681351"/>
<dbReference type="GO" id="GO:0007169">
    <property type="term" value="P:cell surface receptor protein tyrosine kinase signaling pathway"/>
    <property type="evidence" value="ECO:0007669"/>
    <property type="project" value="TreeGrafter"/>
</dbReference>
<keyword evidence="11 18" id="KW-0472">Membrane</keyword>
<reference evidence="23" key="1">
    <citation type="submission" date="2025-08" db="UniProtKB">
        <authorList>
            <consortium name="RefSeq"/>
        </authorList>
    </citation>
    <scope>IDENTIFICATION</scope>
    <source>
        <tissue evidence="23">Whole organism</tissue>
    </source>
</reference>
<dbReference type="Gene3D" id="2.60.120.260">
    <property type="entry name" value="Galactose-binding domain-like"/>
    <property type="match status" value="1"/>
</dbReference>
<dbReference type="GO" id="GO:0048680">
    <property type="term" value="P:positive regulation of axon regeneration"/>
    <property type="evidence" value="ECO:0007669"/>
    <property type="project" value="UniProtKB-ARBA"/>
</dbReference>
<dbReference type="PROSITE" id="PS50011">
    <property type="entry name" value="PROTEIN_KINASE_DOM"/>
    <property type="match status" value="1"/>
</dbReference>
<evidence type="ECO:0000256" key="10">
    <source>
        <dbReference type="ARBA" id="ARBA00022989"/>
    </source>
</evidence>
<dbReference type="AlphaFoldDB" id="A0A979FIB3"/>
<dbReference type="InterPro" id="IPR001245">
    <property type="entry name" value="Ser-Thr/Tyr_kinase_cat_dom"/>
</dbReference>
<evidence type="ECO:0000256" key="13">
    <source>
        <dbReference type="ARBA" id="ARBA00023157"/>
    </source>
</evidence>
<keyword evidence="9" id="KW-0130">Cell adhesion</keyword>
<feature type="domain" description="Protein kinase" evidence="20">
    <location>
        <begin position="648"/>
        <end position="936"/>
    </location>
</feature>
<dbReference type="GO" id="GO:0051897">
    <property type="term" value="P:positive regulation of phosphatidylinositol 3-kinase/protein kinase B signal transduction"/>
    <property type="evidence" value="ECO:0007669"/>
    <property type="project" value="TreeGrafter"/>
</dbReference>
<comment type="subcellular location">
    <subcellularLocation>
        <location evidence="1">Cell membrane</location>
        <topology evidence="1">Single-pass type I membrane protein</topology>
    </subcellularLocation>
</comment>
<evidence type="ECO:0000259" key="20">
    <source>
        <dbReference type="PROSITE" id="PS50011"/>
    </source>
</evidence>
<dbReference type="PROSITE" id="PS00109">
    <property type="entry name" value="PROTEIN_KINASE_TYR"/>
    <property type="match status" value="1"/>
</dbReference>
<keyword evidence="3" id="KW-0808">Transferase</keyword>
<dbReference type="FunFam" id="1.10.510.10:FF:001512">
    <property type="entry name" value="Receptor tyrosine-protein kinase erbB-2"/>
    <property type="match status" value="1"/>
</dbReference>
<evidence type="ECO:0000259" key="21">
    <source>
        <dbReference type="PROSITE" id="PS50022"/>
    </source>
</evidence>
<dbReference type="PROSITE" id="PS01285">
    <property type="entry name" value="FA58C_1"/>
    <property type="match status" value="1"/>
</dbReference>
<dbReference type="Proteomes" id="UP000694843">
    <property type="component" value="Unplaced"/>
</dbReference>
<evidence type="ECO:0000256" key="17">
    <source>
        <dbReference type="ARBA" id="ARBA00061639"/>
    </source>
</evidence>